<dbReference type="PANTHER" id="PTHR13271">
    <property type="entry name" value="UNCHARACTERIZED PUTATIVE METHYLTRANSFERASE"/>
    <property type="match status" value="1"/>
</dbReference>
<reference evidence="2 3" key="1">
    <citation type="journal article" date="2015" name="Plant Cell">
        <title>Oil accumulation by the oleaginous diatom Fistulifera solaris as revealed by the genome and transcriptome.</title>
        <authorList>
            <person name="Tanaka T."/>
            <person name="Maeda Y."/>
            <person name="Veluchamy A."/>
            <person name="Tanaka M."/>
            <person name="Abida H."/>
            <person name="Marechal E."/>
            <person name="Bowler C."/>
            <person name="Muto M."/>
            <person name="Sunaga Y."/>
            <person name="Tanaka M."/>
            <person name="Yoshino T."/>
            <person name="Taniguchi T."/>
            <person name="Fukuda Y."/>
            <person name="Nemoto M."/>
            <person name="Matsumoto M."/>
            <person name="Wong P.S."/>
            <person name="Aburatani S."/>
            <person name="Fujibuchi W."/>
        </authorList>
    </citation>
    <scope>NUCLEOTIDE SEQUENCE [LARGE SCALE GENOMIC DNA]</scope>
    <source>
        <strain evidence="2 3">JPCC DA0580</strain>
    </source>
</reference>
<dbReference type="InterPro" id="IPR050600">
    <property type="entry name" value="SETD3_SETD6_MTase"/>
</dbReference>
<organism evidence="2 3">
    <name type="scientific">Fistulifera solaris</name>
    <name type="common">Oleaginous diatom</name>
    <dbReference type="NCBI Taxonomy" id="1519565"/>
    <lineage>
        <taxon>Eukaryota</taxon>
        <taxon>Sar</taxon>
        <taxon>Stramenopiles</taxon>
        <taxon>Ochrophyta</taxon>
        <taxon>Bacillariophyta</taxon>
        <taxon>Bacillariophyceae</taxon>
        <taxon>Bacillariophycidae</taxon>
        <taxon>Naviculales</taxon>
        <taxon>Naviculaceae</taxon>
        <taxon>Fistulifera</taxon>
    </lineage>
</organism>
<dbReference type="SUPFAM" id="SSF82199">
    <property type="entry name" value="SET domain"/>
    <property type="match status" value="1"/>
</dbReference>
<name>A0A1Z5J7T7_FISSO</name>
<dbReference type="AlphaFoldDB" id="A0A1Z5J7T7"/>
<sequence>MGVETILEIQTFDYYDYTRELASRNLLNDWDNDDDITILFEDEVTFPLLSVRGLAASRDISVGEVVIEIPFLSLLSIPTTIDRDPMLSEIMGPSAREKHGWAISSAGSGAQLMEDPEIFSLHELALLAVALLYHKSLGNGSPLEKYVEVLKATPLDSLPFLWSRDKMQHSSLFLHEEIRSVASGLRRDIRDMYKSVVSVLIKEHSEVFTKELLSFSEFEWAFAIVNSRHWQLQIDDLRPEHANTHHKPVRSHAFIEDQSPPAEMPTDAWVLEHEEIDEDDSLDDIPIDLEENEYHASKAFKAASTKHSFLAPVADLLNFGPPCTRGHYNAETKTFQIISTCPFRKGQEVTFWYSDKCDHVMIGMYGFTHPMIPPCPSIGEYRSQLDETRRTIDVFEDVLDDLYTELEATNSALDKAEETLEGCGDCCDYVITPRSKQPVSSGSVRGSHPHDESIIERRRIRMHRDARDSEF</sequence>
<gene>
    <name evidence="2" type="ORF">FisN_25Lh133</name>
</gene>
<feature type="compositionally biased region" description="Basic and acidic residues" evidence="1">
    <location>
        <begin position="448"/>
        <end position="471"/>
    </location>
</feature>
<dbReference type="InterPro" id="IPR046341">
    <property type="entry name" value="SET_dom_sf"/>
</dbReference>
<keyword evidence="3" id="KW-1185">Reference proteome</keyword>
<dbReference type="Gene3D" id="3.90.1410.10">
    <property type="entry name" value="set domain protein methyltransferase, domain 1"/>
    <property type="match status" value="1"/>
</dbReference>
<protein>
    <submittedName>
        <fullName evidence="2">Uncharacterized protein</fullName>
    </submittedName>
</protein>
<dbReference type="OrthoDB" id="47230at2759"/>
<comment type="caution">
    <text evidence="2">The sequence shown here is derived from an EMBL/GenBank/DDBJ whole genome shotgun (WGS) entry which is preliminary data.</text>
</comment>
<evidence type="ECO:0000313" key="2">
    <source>
        <dbReference type="EMBL" id="GAX10019.1"/>
    </source>
</evidence>
<dbReference type="EMBL" id="BDSP01000014">
    <property type="protein sequence ID" value="GAX10019.1"/>
    <property type="molecule type" value="Genomic_DNA"/>
</dbReference>
<dbReference type="GO" id="GO:0016279">
    <property type="term" value="F:protein-lysine N-methyltransferase activity"/>
    <property type="evidence" value="ECO:0007669"/>
    <property type="project" value="TreeGrafter"/>
</dbReference>
<accession>A0A1Z5J7T7</accession>
<dbReference type="CDD" id="cd10527">
    <property type="entry name" value="SET_LSMT"/>
    <property type="match status" value="1"/>
</dbReference>
<evidence type="ECO:0000313" key="3">
    <source>
        <dbReference type="Proteomes" id="UP000198406"/>
    </source>
</evidence>
<dbReference type="PANTHER" id="PTHR13271:SF121">
    <property type="entry name" value="SET DOMAIN-CONTAINING PROTEIN"/>
    <property type="match status" value="1"/>
</dbReference>
<feature type="compositionally biased region" description="Polar residues" evidence="1">
    <location>
        <begin position="435"/>
        <end position="444"/>
    </location>
</feature>
<feature type="region of interest" description="Disordered" evidence="1">
    <location>
        <begin position="435"/>
        <end position="471"/>
    </location>
</feature>
<proteinExistence type="predicted"/>
<evidence type="ECO:0000256" key="1">
    <source>
        <dbReference type="SAM" id="MobiDB-lite"/>
    </source>
</evidence>
<dbReference type="Proteomes" id="UP000198406">
    <property type="component" value="Unassembled WGS sequence"/>
</dbReference>
<dbReference type="InParanoid" id="A0A1Z5J7T7"/>